<dbReference type="GO" id="GO:0005886">
    <property type="term" value="C:plasma membrane"/>
    <property type="evidence" value="ECO:0007669"/>
    <property type="project" value="UniProtKB-SubCell"/>
</dbReference>
<evidence type="ECO:0000256" key="1">
    <source>
        <dbReference type="ARBA" id="ARBA00004651"/>
    </source>
</evidence>
<comment type="subcellular location">
    <subcellularLocation>
        <location evidence="1">Cell membrane</location>
        <topology evidence="1">Multi-pass membrane protein</topology>
    </subcellularLocation>
</comment>
<keyword evidence="3" id="KW-0328">Glycosyltransferase</keyword>
<dbReference type="PANTHER" id="PTHR33908">
    <property type="entry name" value="MANNOSYLTRANSFERASE YKCB-RELATED"/>
    <property type="match status" value="1"/>
</dbReference>
<organism evidence="11 12">
    <name type="scientific">Janthinobacterium lividum</name>
    <dbReference type="NCBI Taxonomy" id="29581"/>
    <lineage>
        <taxon>Bacteria</taxon>
        <taxon>Pseudomonadati</taxon>
        <taxon>Pseudomonadota</taxon>
        <taxon>Betaproteobacteria</taxon>
        <taxon>Burkholderiales</taxon>
        <taxon>Oxalobacteraceae</taxon>
        <taxon>Janthinobacterium</taxon>
    </lineage>
</organism>
<feature type="transmembrane region" description="Helical" evidence="8">
    <location>
        <begin position="12"/>
        <end position="30"/>
    </location>
</feature>
<evidence type="ECO:0000313" key="11">
    <source>
        <dbReference type="EMBL" id="OFJ49903.1"/>
    </source>
</evidence>
<keyword evidence="4 11" id="KW-0808">Transferase</keyword>
<protein>
    <submittedName>
        <fullName evidence="11">Phospholipid carrier-dependent glycosyltransferase</fullName>
    </submittedName>
</protein>
<name>A0A1E8PUA7_9BURK</name>
<evidence type="ECO:0000256" key="2">
    <source>
        <dbReference type="ARBA" id="ARBA00022475"/>
    </source>
</evidence>
<keyword evidence="2" id="KW-1003">Cell membrane</keyword>
<dbReference type="PANTHER" id="PTHR33908:SF3">
    <property type="entry name" value="UNDECAPRENYL PHOSPHATE-ALPHA-4-AMINO-4-DEOXY-L-ARABINOSE ARABINOSYL TRANSFERASE"/>
    <property type="match status" value="1"/>
</dbReference>
<feature type="transmembrane region" description="Helical" evidence="8">
    <location>
        <begin position="118"/>
        <end position="138"/>
    </location>
</feature>
<feature type="transmembrane region" description="Helical" evidence="8">
    <location>
        <begin position="91"/>
        <end position="109"/>
    </location>
</feature>
<dbReference type="Pfam" id="PF18583">
    <property type="entry name" value="Arnt_C"/>
    <property type="match status" value="1"/>
</dbReference>
<evidence type="ECO:0000259" key="9">
    <source>
        <dbReference type="Pfam" id="PF13231"/>
    </source>
</evidence>
<evidence type="ECO:0000256" key="6">
    <source>
        <dbReference type="ARBA" id="ARBA00022989"/>
    </source>
</evidence>
<feature type="domain" description="Aminoarabinose transferase C-terminal" evidence="10">
    <location>
        <begin position="451"/>
        <end position="556"/>
    </location>
</feature>
<keyword evidence="6 8" id="KW-1133">Transmembrane helix</keyword>
<dbReference type="EMBL" id="MAQB02000001">
    <property type="protein sequence ID" value="OFJ49903.1"/>
    <property type="molecule type" value="Genomic_DNA"/>
</dbReference>
<feature type="transmembrane region" description="Helical" evidence="8">
    <location>
        <begin position="392"/>
        <end position="411"/>
    </location>
</feature>
<proteinExistence type="predicted"/>
<accession>A0A1E8PUA7</accession>
<keyword evidence="7 8" id="KW-0472">Membrane</keyword>
<evidence type="ECO:0000256" key="8">
    <source>
        <dbReference type="SAM" id="Phobius"/>
    </source>
</evidence>
<dbReference type="InterPro" id="IPR040845">
    <property type="entry name" value="Arnt_C"/>
</dbReference>
<evidence type="ECO:0000256" key="7">
    <source>
        <dbReference type="ARBA" id="ARBA00023136"/>
    </source>
</evidence>
<dbReference type="AlphaFoldDB" id="A0A1E8PUA7"/>
<feature type="transmembrane region" description="Helical" evidence="8">
    <location>
        <begin position="326"/>
        <end position="345"/>
    </location>
</feature>
<feature type="transmembrane region" description="Helical" evidence="8">
    <location>
        <begin position="265"/>
        <end position="291"/>
    </location>
</feature>
<reference evidence="11 12" key="1">
    <citation type="submission" date="2016-10" db="EMBL/GenBank/DDBJ databases">
        <title>Updated version of Genome Assembly of Janthinobacterium lividum ERGS5:01.</title>
        <authorList>
            <person name="Kumar R."/>
            <person name="Acharya V."/>
            <person name="Singh D."/>
        </authorList>
    </citation>
    <scope>NUCLEOTIDE SEQUENCE [LARGE SCALE GENOMIC DNA]</scope>
    <source>
        <strain evidence="11 12">ERGS5:01</strain>
    </source>
</reference>
<dbReference type="InterPro" id="IPR038731">
    <property type="entry name" value="RgtA/B/C-like"/>
</dbReference>
<dbReference type="GO" id="GO:0010041">
    <property type="term" value="P:response to iron(III) ion"/>
    <property type="evidence" value="ECO:0007669"/>
    <property type="project" value="TreeGrafter"/>
</dbReference>
<dbReference type="GO" id="GO:0009103">
    <property type="term" value="P:lipopolysaccharide biosynthetic process"/>
    <property type="evidence" value="ECO:0007669"/>
    <property type="project" value="UniProtKB-ARBA"/>
</dbReference>
<dbReference type="InterPro" id="IPR050297">
    <property type="entry name" value="LipidA_mod_glycosyltrf_83"/>
</dbReference>
<evidence type="ECO:0000259" key="10">
    <source>
        <dbReference type="Pfam" id="PF18583"/>
    </source>
</evidence>
<dbReference type="Proteomes" id="UP000092634">
    <property type="component" value="Unassembled WGS sequence"/>
</dbReference>
<comment type="caution">
    <text evidence="11">The sequence shown here is derived from an EMBL/GenBank/DDBJ whole genome shotgun (WGS) entry which is preliminary data.</text>
</comment>
<keyword evidence="5 8" id="KW-0812">Transmembrane</keyword>
<sequence length="557" mass="61836">MKINVNELHSSRLLMWSLLGIFIVTTLYALGVRTLVPPDEGRYAEMAREMFVTGDWITTRLNGIKYFEKPPLQTWMNALTFAAFGLGEWQARLWTGLCGIIGVCMTACAGKKVFGPRVGLYAGLVLASSLFWLASGQINSLDMGLSGMMSITLGSLLIAQRDDATAHERRNWMLVCWAGMALAVLAKGLIGIVLPGAVLVLYTLCARDWSIWTRLHLVKGLLVFFAIATPWFVLVALRNPEQPHFFFIHEHFQRFLMKGHQREGAWYYFLVLLIPGILPWIGVLPQSLAAAFKRQEGTFQPRLMLLAWAIFIFFFFSYSTSKLPGYIVPIFPALALLVGLFLESASRRQRMLAAGLLCVLGAAILIGGPIGFNHASGRDPAELAALKGYQAWVMAAGFFALAGGALALLHARQLRRDMTVLTIAGAGFLATHCILAGSELYGQNRAGTAILPQIQAELTADTKLYSVGIYEQSLTYYLQRPVILVDYWDEFTFGLKQQPELSIPSIDAFITQWTNDANAGVRDMAIISLQRYKDLQQRGVPMRVIAEDARRMVIANK</sequence>
<feature type="transmembrane region" description="Helical" evidence="8">
    <location>
        <begin position="172"/>
        <end position="205"/>
    </location>
</feature>
<evidence type="ECO:0000256" key="5">
    <source>
        <dbReference type="ARBA" id="ARBA00022692"/>
    </source>
</evidence>
<dbReference type="GO" id="GO:0016763">
    <property type="term" value="F:pentosyltransferase activity"/>
    <property type="evidence" value="ECO:0007669"/>
    <property type="project" value="TreeGrafter"/>
</dbReference>
<feature type="transmembrane region" description="Helical" evidence="8">
    <location>
        <begin position="303"/>
        <end position="320"/>
    </location>
</feature>
<evidence type="ECO:0000256" key="4">
    <source>
        <dbReference type="ARBA" id="ARBA00022679"/>
    </source>
</evidence>
<feature type="transmembrane region" description="Helical" evidence="8">
    <location>
        <begin position="217"/>
        <end position="237"/>
    </location>
</feature>
<gene>
    <name evidence="11" type="ORF">BA896_014625</name>
</gene>
<dbReference type="Pfam" id="PF13231">
    <property type="entry name" value="PMT_2"/>
    <property type="match status" value="1"/>
</dbReference>
<evidence type="ECO:0000256" key="3">
    <source>
        <dbReference type="ARBA" id="ARBA00022676"/>
    </source>
</evidence>
<feature type="domain" description="Glycosyltransferase RgtA/B/C/D-like" evidence="9">
    <location>
        <begin position="69"/>
        <end position="232"/>
    </location>
</feature>
<evidence type="ECO:0000313" key="12">
    <source>
        <dbReference type="Proteomes" id="UP000092634"/>
    </source>
</evidence>
<feature type="transmembrane region" description="Helical" evidence="8">
    <location>
        <begin position="352"/>
        <end position="372"/>
    </location>
</feature>